<sequence>MPTEGHQDIPTVSMDLLRQPWFSV</sequence>
<reference evidence="1 2" key="1">
    <citation type="journal article" date="2014" name="Genome Announc.">
        <title>Draft Genome Sequence of Propane- and Butane-Oxidizing Actinobacterium Rhodococcus ruber IEGM 231.</title>
        <authorList>
            <person name="Ivshina I.B."/>
            <person name="Kuyukina M.S."/>
            <person name="Krivoruchko A.V."/>
            <person name="Barbe V."/>
            <person name="Fischer C."/>
        </authorList>
    </citation>
    <scope>NUCLEOTIDE SEQUENCE [LARGE SCALE GENOMIC DNA]</scope>
</reference>
<proteinExistence type="predicted"/>
<accession>A0A098BNR4</accession>
<evidence type="ECO:0000313" key="2">
    <source>
        <dbReference type="Proteomes" id="UP000042997"/>
    </source>
</evidence>
<protein>
    <submittedName>
        <fullName evidence="1">Uncharacterized protein</fullName>
    </submittedName>
</protein>
<dbReference type="AlphaFoldDB" id="A0A098BNR4"/>
<organism evidence="1 2">
    <name type="scientific">Rhodococcus ruber</name>
    <dbReference type="NCBI Taxonomy" id="1830"/>
    <lineage>
        <taxon>Bacteria</taxon>
        <taxon>Bacillati</taxon>
        <taxon>Actinomycetota</taxon>
        <taxon>Actinomycetes</taxon>
        <taxon>Mycobacteriales</taxon>
        <taxon>Nocardiaceae</taxon>
        <taxon>Rhodococcus</taxon>
    </lineage>
</organism>
<gene>
    <name evidence="1" type="ORF">RHRU231_670002</name>
</gene>
<dbReference type="EMBL" id="CCSD01000080">
    <property type="protein sequence ID" value="CDZ90193.1"/>
    <property type="molecule type" value="Genomic_DNA"/>
</dbReference>
<name>A0A098BNR4_9NOCA</name>
<dbReference type="Proteomes" id="UP000042997">
    <property type="component" value="Unassembled WGS sequence"/>
</dbReference>
<evidence type="ECO:0000313" key="1">
    <source>
        <dbReference type="EMBL" id="CDZ90193.1"/>
    </source>
</evidence>